<dbReference type="AlphaFoldDB" id="A0A0F9GW73"/>
<dbReference type="Pfam" id="PF12705">
    <property type="entry name" value="PDDEXK_1"/>
    <property type="match status" value="1"/>
</dbReference>
<accession>A0A0F9GW73</accession>
<organism evidence="2">
    <name type="scientific">marine sediment metagenome</name>
    <dbReference type="NCBI Taxonomy" id="412755"/>
    <lineage>
        <taxon>unclassified sequences</taxon>
        <taxon>metagenomes</taxon>
        <taxon>ecological metagenomes</taxon>
    </lineage>
</organism>
<sequence>ILYEVEHEGMKFPYAIKPDIIVENGSGNVFVMDHKTTSSYLSEWKLREHRVSNQLRGYIFVLREILHRVIHGGVINSVYVGKSAAKIEFKGVRFKPQKYLWNQEHADEAIKNQYAWVQTIGFYKDMNYWPQNAGELCRSCRYGKICDIEPELREGVIYTDFVENAKLPFFKI</sequence>
<dbReference type="InterPro" id="IPR038726">
    <property type="entry name" value="PDDEXK_AddAB-type"/>
</dbReference>
<gene>
    <name evidence="2" type="ORF">LCGC14_2072890</name>
</gene>
<evidence type="ECO:0000313" key="2">
    <source>
        <dbReference type="EMBL" id="KKL73635.1"/>
    </source>
</evidence>
<protein>
    <recommendedName>
        <fullName evidence="1">PD-(D/E)XK endonuclease-like domain-containing protein</fullName>
    </recommendedName>
</protein>
<dbReference type="Gene3D" id="3.90.320.10">
    <property type="match status" value="1"/>
</dbReference>
<name>A0A0F9GW73_9ZZZZ</name>
<dbReference type="EMBL" id="LAZR01024899">
    <property type="protein sequence ID" value="KKL73635.1"/>
    <property type="molecule type" value="Genomic_DNA"/>
</dbReference>
<feature type="non-terminal residue" evidence="2">
    <location>
        <position position="1"/>
    </location>
</feature>
<proteinExistence type="predicted"/>
<evidence type="ECO:0000259" key="1">
    <source>
        <dbReference type="Pfam" id="PF12705"/>
    </source>
</evidence>
<feature type="domain" description="PD-(D/E)XK endonuclease-like" evidence="1">
    <location>
        <begin position="17"/>
        <end position="147"/>
    </location>
</feature>
<reference evidence="2" key="1">
    <citation type="journal article" date="2015" name="Nature">
        <title>Complex archaea that bridge the gap between prokaryotes and eukaryotes.</title>
        <authorList>
            <person name="Spang A."/>
            <person name="Saw J.H."/>
            <person name="Jorgensen S.L."/>
            <person name="Zaremba-Niedzwiedzka K."/>
            <person name="Martijn J."/>
            <person name="Lind A.E."/>
            <person name="van Eijk R."/>
            <person name="Schleper C."/>
            <person name="Guy L."/>
            <person name="Ettema T.J."/>
        </authorList>
    </citation>
    <scope>NUCLEOTIDE SEQUENCE</scope>
</reference>
<dbReference type="InterPro" id="IPR011604">
    <property type="entry name" value="PDDEXK-like_dom_sf"/>
</dbReference>
<comment type="caution">
    <text evidence="2">The sequence shown here is derived from an EMBL/GenBank/DDBJ whole genome shotgun (WGS) entry which is preliminary data.</text>
</comment>